<evidence type="ECO:0008006" key="4">
    <source>
        <dbReference type="Google" id="ProtNLM"/>
    </source>
</evidence>
<dbReference type="Proteomes" id="UP001230051">
    <property type="component" value="Unassembled WGS sequence"/>
</dbReference>
<dbReference type="InterPro" id="IPR042856">
    <property type="entry name" value="RSP14"/>
</dbReference>
<keyword evidence="3" id="KW-1185">Reference proteome</keyword>
<dbReference type="SMART" id="SM00185">
    <property type="entry name" value="ARM"/>
    <property type="match status" value="3"/>
</dbReference>
<evidence type="ECO:0000313" key="3">
    <source>
        <dbReference type="Proteomes" id="UP001230051"/>
    </source>
</evidence>
<dbReference type="Gene3D" id="1.25.10.10">
    <property type="entry name" value="Leucine-rich Repeat Variant"/>
    <property type="match status" value="1"/>
</dbReference>
<evidence type="ECO:0000256" key="1">
    <source>
        <dbReference type="PROSITE-ProRule" id="PRU00259"/>
    </source>
</evidence>
<dbReference type="SUPFAM" id="SSF48371">
    <property type="entry name" value="ARM repeat"/>
    <property type="match status" value="1"/>
</dbReference>
<sequence>MTAVRISGNLPPNIDCTKAPIAFGRRAVPKVNEELQNPELITRQRALMSLCDLVHDPEIALEAMRLGCLESLKRLLRDVDSTVRMKTTEVFYRLATHNVGRVAFLKSDVILPLSQLFDEPVDVCRKNMHMAIEMMSEFPGGAVGLVEAGLIPRLVFKLTSELEEIQELILDTLHFCLCVDASEALASEAVSVLKEKLSHRSARIRNKAARALMDLSLGVQVCNLKHTLPSVPLEGKNKLCEEEVIPILVTLLGDPSPEVAASAAGALMSATVTTPGKYAALNADALPPLLGLVRSPQTNVCLNAVKAITVLAEAPEGRKELLKHLDLLEDLRGHDSEVTRRAAETAMRVITWKP</sequence>
<dbReference type="PROSITE" id="PS50176">
    <property type="entry name" value="ARM_REPEAT"/>
    <property type="match status" value="1"/>
</dbReference>
<dbReference type="EMBL" id="JAGXEW010000021">
    <property type="protein sequence ID" value="KAK1160029.1"/>
    <property type="molecule type" value="Genomic_DNA"/>
</dbReference>
<evidence type="ECO:0000313" key="2">
    <source>
        <dbReference type="EMBL" id="KAK1160029.1"/>
    </source>
</evidence>
<organism evidence="2 3">
    <name type="scientific">Acipenser oxyrinchus oxyrinchus</name>
    <dbReference type="NCBI Taxonomy" id="40147"/>
    <lineage>
        <taxon>Eukaryota</taxon>
        <taxon>Metazoa</taxon>
        <taxon>Chordata</taxon>
        <taxon>Craniata</taxon>
        <taxon>Vertebrata</taxon>
        <taxon>Euteleostomi</taxon>
        <taxon>Actinopterygii</taxon>
        <taxon>Chondrostei</taxon>
        <taxon>Acipenseriformes</taxon>
        <taxon>Acipenseridae</taxon>
        <taxon>Acipenser</taxon>
    </lineage>
</organism>
<feature type="repeat" description="ARM" evidence="1">
    <location>
        <begin position="243"/>
        <end position="285"/>
    </location>
</feature>
<dbReference type="InterPro" id="IPR011989">
    <property type="entry name" value="ARM-like"/>
</dbReference>
<protein>
    <recommendedName>
        <fullName evidence="4">Radial spoke head 14 homolog</fullName>
    </recommendedName>
</protein>
<proteinExistence type="predicted"/>
<accession>A0AAD8D0A2</accession>
<dbReference type="InterPro" id="IPR000225">
    <property type="entry name" value="Armadillo"/>
</dbReference>
<dbReference type="AlphaFoldDB" id="A0AAD8D0A2"/>
<dbReference type="PANTHER" id="PTHR15599">
    <property type="entry name" value="RTDR1"/>
    <property type="match status" value="1"/>
</dbReference>
<reference evidence="2" key="1">
    <citation type="submission" date="2022-02" db="EMBL/GenBank/DDBJ databases">
        <title>Atlantic sturgeon de novo genome assembly.</title>
        <authorList>
            <person name="Stock M."/>
            <person name="Klopp C."/>
            <person name="Guiguen Y."/>
            <person name="Cabau C."/>
            <person name="Parinello H."/>
            <person name="Santidrian Yebra-Pimentel E."/>
            <person name="Kuhl H."/>
            <person name="Dirks R.P."/>
            <person name="Guessner J."/>
            <person name="Wuertz S."/>
            <person name="Du K."/>
            <person name="Schartl M."/>
        </authorList>
    </citation>
    <scope>NUCLEOTIDE SEQUENCE</scope>
    <source>
        <strain evidence="2">STURGEONOMICS-FGT-2020</strain>
        <tissue evidence="2">Whole blood</tissue>
    </source>
</reference>
<comment type="caution">
    <text evidence="2">The sequence shown here is derived from an EMBL/GenBank/DDBJ whole genome shotgun (WGS) entry which is preliminary data.</text>
</comment>
<gene>
    <name evidence="2" type="ORF">AOXY_G21524</name>
</gene>
<dbReference type="InterPro" id="IPR016024">
    <property type="entry name" value="ARM-type_fold"/>
</dbReference>
<dbReference type="PANTHER" id="PTHR15599:SF1">
    <property type="entry name" value="RADIAL SPOKE HEAD 14 HOMOLOG"/>
    <property type="match status" value="1"/>
</dbReference>
<name>A0AAD8D0A2_ACIOX</name>